<dbReference type="KEGG" id="hhl:Halha_1977"/>
<dbReference type="InterPro" id="IPR050553">
    <property type="entry name" value="Thioredoxin_ResA/DsbE_sf"/>
</dbReference>
<protein>
    <submittedName>
        <fullName evidence="3">Peroxiredoxin</fullName>
    </submittedName>
</protein>
<dbReference type="Proteomes" id="UP000010880">
    <property type="component" value="Chromosome"/>
</dbReference>
<gene>
    <name evidence="3" type="ordered locus">Halha_1977</name>
</gene>
<evidence type="ECO:0000313" key="3">
    <source>
        <dbReference type="EMBL" id="AGB41876.1"/>
    </source>
</evidence>
<organism evidence="3 4">
    <name type="scientific">Halobacteroides halobius (strain ATCC 35273 / DSM 5150 / MD-1)</name>
    <dbReference type="NCBI Taxonomy" id="748449"/>
    <lineage>
        <taxon>Bacteria</taxon>
        <taxon>Bacillati</taxon>
        <taxon>Bacillota</taxon>
        <taxon>Clostridia</taxon>
        <taxon>Halanaerobiales</taxon>
        <taxon>Halobacteroidaceae</taxon>
        <taxon>Halobacteroides</taxon>
    </lineage>
</organism>
<dbReference type="AlphaFoldDB" id="L0KA55"/>
<dbReference type="PROSITE" id="PS00194">
    <property type="entry name" value="THIOREDOXIN_1"/>
    <property type="match status" value="1"/>
</dbReference>
<dbReference type="EMBL" id="CP003359">
    <property type="protein sequence ID" value="AGB41876.1"/>
    <property type="molecule type" value="Genomic_DNA"/>
</dbReference>
<keyword evidence="4" id="KW-1185">Reference proteome</keyword>
<dbReference type="PANTHER" id="PTHR42852:SF17">
    <property type="entry name" value="THIOREDOXIN-LIKE PROTEIN HI_1115"/>
    <property type="match status" value="1"/>
</dbReference>
<dbReference type="GO" id="GO:0016491">
    <property type="term" value="F:oxidoreductase activity"/>
    <property type="evidence" value="ECO:0007669"/>
    <property type="project" value="InterPro"/>
</dbReference>
<dbReference type="CDD" id="cd02966">
    <property type="entry name" value="TlpA_like_family"/>
    <property type="match status" value="1"/>
</dbReference>
<feature type="region of interest" description="Disordered" evidence="1">
    <location>
        <begin position="35"/>
        <end position="55"/>
    </location>
</feature>
<dbReference type="RefSeq" id="WP_015327591.1">
    <property type="nucleotide sequence ID" value="NC_019978.1"/>
</dbReference>
<dbReference type="SUPFAM" id="SSF52833">
    <property type="entry name" value="Thioredoxin-like"/>
    <property type="match status" value="1"/>
</dbReference>
<dbReference type="InterPro" id="IPR036249">
    <property type="entry name" value="Thioredoxin-like_sf"/>
</dbReference>
<dbReference type="PANTHER" id="PTHR42852">
    <property type="entry name" value="THIOL:DISULFIDE INTERCHANGE PROTEIN DSBE"/>
    <property type="match status" value="1"/>
</dbReference>
<sequence length="202" mass="22870">MKNSFKFLLIAILVVGIVSLGVLYHKQGLSKNNSKVKEKLENNQEQKEQEEQKNNSARIGINVGNIAPDFTLVNLKGEQVSLSDYRGQFVMVNFWATWCPPCRAEMPDLDAFYDNNKQDFVILGVNIGESKAKVKSFIEENGYDYPILLDQERGAAFKYRVSVIPTSYFVGPQGKIQYVKRGTVNQAELNQIKKNIASKLEK</sequence>
<dbReference type="STRING" id="748449.Halha_1977"/>
<dbReference type="GO" id="GO:0016209">
    <property type="term" value="F:antioxidant activity"/>
    <property type="evidence" value="ECO:0007669"/>
    <property type="project" value="InterPro"/>
</dbReference>
<proteinExistence type="predicted"/>
<dbReference type="OrthoDB" id="9809733at2"/>
<evidence type="ECO:0000259" key="2">
    <source>
        <dbReference type="PROSITE" id="PS51352"/>
    </source>
</evidence>
<dbReference type="InterPro" id="IPR000866">
    <property type="entry name" value="AhpC/TSA"/>
</dbReference>
<dbReference type="HOGENOM" id="CLU_042529_11_4_9"/>
<name>L0KA55_HALHC</name>
<dbReference type="InterPro" id="IPR013766">
    <property type="entry name" value="Thioredoxin_domain"/>
</dbReference>
<dbReference type="Pfam" id="PF00578">
    <property type="entry name" value="AhpC-TSA"/>
    <property type="match status" value="1"/>
</dbReference>
<reference evidence="4" key="1">
    <citation type="submission" date="2012-02" db="EMBL/GenBank/DDBJ databases">
        <title>The complete genome of Halobacteroides halobius DSM 5150.</title>
        <authorList>
            <person name="Lucas S."/>
            <person name="Copeland A."/>
            <person name="Lapidus A."/>
            <person name="Glavina del Rio T."/>
            <person name="Dalin E."/>
            <person name="Tice H."/>
            <person name="Bruce D."/>
            <person name="Goodwin L."/>
            <person name="Pitluck S."/>
            <person name="Peters L."/>
            <person name="Mikhailova N."/>
            <person name="Gu W."/>
            <person name="Kyrpides N."/>
            <person name="Mavromatis K."/>
            <person name="Ivanova N."/>
            <person name="Brettin T."/>
            <person name="Detter J.C."/>
            <person name="Han C."/>
            <person name="Larimer F."/>
            <person name="Land M."/>
            <person name="Hauser L."/>
            <person name="Markowitz V."/>
            <person name="Cheng J.-F."/>
            <person name="Hugenholtz P."/>
            <person name="Woyke T."/>
            <person name="Wu D."/>
            <person name="Tindall B."/>
            <person name="Pomrenke H."/>
            <person name="Brambilla E."/>
            <person name="Klenk H.-P."/>
            <person name="Eisen J.A."/>
        </authorList>
    </citation>
    <scope>NUCLEOTIDE SEQUENCE [LARGE SCALE GENOMIC DNA]</scope>
    <source>
        <strain evidence="4">ATCC 35273 / DSM 5150 / MD-1</strain>
    </source>
</reference>
<dbReference type="InterPro" id="IPR017937">
    <property type="entry name" value="Thioredoxin_CS"/>
</dbReference>
<dbReference type="eggNOG" id="COG0526">
    <property type="taxonomic scope" value="Bacteria"/>
</dbReference>
<evidence type="ECO:0000313" key="4">
    <source>
        <dbReference type="Proteomes" id="UP000010880"/>
    </source>
</evidence>
<evidence type="ECO:0000256" key="1">
    <source>
        <dbReference type="SAM" id="MobiDB-lite"/>
    </source>
</evidence>
<dbReference type="Gene3D" id="3.40.30.10">
    <property type="entry name" value="Glutaredoxin"/>
    <property type="match status" value="1"/>
</dbReference>
<feature type="compositionally biased region" description="Basic and acidic residues" evidence="1">
    <location>
        <begin position="35"/>
        <end position="53"/>
    </location>
</feature>
<dbReference type="PROSITE" id="PS51352">
    <property type="entry name" value="THIOREDOXIN_2"/>
    <property type="match status" value="1"/>
</dbReference>
<accession>L0KA55</accession>
<feature type="domain" description="Thioredoxin" evidence="2">
    <location>
        <begin position="61"/>
        <end position="198"/>
    </location>
</feature>